<dbReference type="PANTHER" id="PTHR44520:SF2">
    <property type="entry name" value="RESPONSE REGULATOR RCP1"/>
    <property type="match status" value="1"/>
</dbReference>
<feature type="domain" description="Response regulatory" evidence="2">
    <location>
        <begin position="2"/>
        <end position="128"/>
    </location>
</feature>
<reference evidence="3 4" key="1">
    <citation type="submission" date="2018-06" db="EMBL/GenBank/DDBJ databases">
        <title>Genomic Encyclopedia of Archaeal and Bacterial Type Strains, Phase II (KMG-II): from individual species to whole genera.</title>
        <authorList>
            <person name="Goeker M."/>
        </authorList>
    </citation>
    <scope>NUCLEOTIDE SEQUENCE [LARGE SCALE GENOMIC DNA]</scope>
    <source>
        <strain evidence="3 4">DSM 21851</strain>
    </source>
</reference>
<dbReference type="OrthoDB" id="1524091at2"/>
<comment type="caution">
    <text evidence="3">The sequence shown here is derived from an EMBL/GenBank/DDBJ whole genome shotgun (WGS) entry which is preliminary data.</text>
</comment>
<proteinExistence type="predicted"/>
<dbReference type="Proteomes" id="UP000248790">
    <property type="component" value="Unassembled WGS sequence"/>
</dbReference>
<accession>A0A327WJG8</accession>
<protein>
    <submittedName>
        <fullName evidence="3">Response regulator receiver domain-containing protein</fullName>
    </submittedName>
</protein>
<dbReference type="SMART" id="SM00448">
    <property type="entry name" value="REC"/>
    <property type="match status" value="1"/>
</dbReference>
<keyword evidence="1" id="KW-0597">Phosphoprotein</keyword>
<dbReference type="EMBL" id="QLMC01000017">
    <property type="protein sequence ID" value="RAJ90022.1"/>
    <property type="molecule type" value="Genomic_DNA"/>
</dbReference>
<dbReference type="InterPro" id="IPR001789">
    <property type="entry name" value="Sig_transdc_resp-reg_receiver"/>
</dbReference>
<dbReference type="PANTHER" id="PTHR44520">
    <property type="entry name" value="RESPONSE REGULATOR RCP1-RELATED"/>
    <property type="match status" value="1"/>
</dbReference>
<dbReference type="InterPro" id="IPR052893">
    <property type="entry name" value="TCS_response_regulator"/>
</dbReference>
<dbReference type="AlphaFoldDB" id="A0A327WJG8"/>
<evidence type="ECO:0000313" key="4">
    <source>
        <dbReference type="Proteomes" id="UP000248790"/>
    </source>
</evidence>
<keyword evidence="4" id="KW-1185">Reference proteome</keyword>
<organism evidence="3 4">
    <name type="scientific">Larkinella arboricola</name>
    <dbReference type="NCBI Taxonomy" id="643671"/>
    <lineage>
        <taxon>Bacteria</taxon>
        <taxon>Pseudomonadati</taxon>
        <taxon>Bacteroidota</taxon>
        <taxon>Cytophagia</taxon>
        <taxon>Cytophagales</taxon>
        <taxon>Spirosomataceae</taxon>
        <taxon>Larkinella</taxon>
    </lineage>
</organism>
<dbReference type="InterPro" id="IPR011006">
    <property type="entry name" value="CheY-like_superfamily"/>
</dbReference>
<dbReference type="GO" id="GO:0000160">
    <property type="term" value="P:phosphorelay signal transduction system"/>
    <property type="evidence" value="ECO:0007669"/>
    <property type="project" value="InterPro"/>
</dbReference>
<dbReference type="Pfam" id="PF00072">
    <property type="entry name" value="Response_reg"/>
    <property type="match status" value="1"/>
</dbReference>
<dbReference type="PROSITE" id="PS50110">
    <property type="entry name" value="RESPONSE_REGULATORY"/>
    <property type="match status" value="1"/>
</dbReference>
<dbReference type="RefSeq" id="WP_111631577.1">
    <property type="nucleotide sequence ID" value="NZ_QLMC01000017.1"/>
</dbReference>
<gene>
    <name evidence="3" type="ORF">LX87_05588</name>
</gene>
<sequence>MKIAIVDDDHLFQFMTHKLIERIAPGHQLLGFQDGQPALDFIQANQSHLQRLPELILLDINMPLLNGWQFLEGLKQLEATTYRPRIYMVSSSIDPADVLKSQTYAQVKGYLTKPLSKQQLTELLSDPIRE</sequence>
<feature type="modified residue" description="4-aspartylphosphate" evidence="1">
    <location>
        <position position="59"/>
    </location>
</feature>
<dbReference type="SUPFAM" id="SSF52172">
    <property type="entry name" value="CheY-like"/>
    <property type="match status" value="1"/>
</dbReference>
<evidence type="ECO:0000313" key="3">
    <source>
        <dbReference type="EMBL" id="RAJ90022.1"/>
    </source>
</evidence>
<name>A0A327WJG8_LARAB</name>
<dbReference type="Gene3D" id="3.40.50.2300">
    <property type="match status" value="1"/>
</dbReference>
<evidence type="ECO:0000259" key="2">
    <source>
        <dbReference type="PROSITE" id="PS50110"/>
    </source>
</evidence>
<evidence type="ECO:0000256" key="1">
    <source>
        <dbReference type="PROSITE-ProRule" id="PRU00169"/>
    </source>
</evidence>